<dbReference type="EMBL" id="CAJNBJ010000001">
    <property type="protein sequence ID" value="CAE6712912.1"/>
    <property type="molecule type" value="Genomic_DNA"/>
</dbReference>
<keyword evidence="3" id="KW-1185">Reference proteome</keyword>
<gene>
    <name evidence="2" type="ORF">NSPZN2_11307</name>
</gene>
<name>A0ABM8QSH7_9BACT</name>
<comment type="caution">
    <text evidence="2">The sequence shown here is derived from an EMBL/GenBank/DDBJ whole genome shotgun (WGS) entry which is preliminary data.</text>
</comment>
<protein>
    <submittedName>
        <fullName evidence="2">Uncharacterized protein</fullName>
    </submittedName>
</protein>
<evidence type="ECO:0000256" key="1">
    <source>
        <dbReference type="SAM" id="MobiDB-lite"/>
    </source>
</evidence>
<feature type="region of interest" description="Disordered" evidence="1">
    <location>
        <begin position="1"/>
        <end position="21"/>
    </location>
</feature>
<accession>A0ABM8QSH7</accession>
<evidence type="ECO:0000313" key="3">
    <source>
        <dbReference type="Proteomes" id="UP000675880"/>
    </source>
</evidence>
<proteinExistence type="predicted"/>
<sequence length="173" mass="19846">MPMRQRKYHSSPAMLMDSRSPTTVQQKRHRPIIQEFHLHMSTEHTCFHLHSGRAKASHRLLIPSPRLVRRGRVIEPRATPLCGITKQRELRHEQDRAADLSQRSVHFSLLIGKDPERMKLVDYVQQITLLVAFGYTQQHQETDTNTADGVSLYLDGGSCHTLNNCLHGNRPAL</sequence>
<organism evidence="2 3">
    <name type="scientific">Nitrospira defluvii</name>
    <dbReference type="NCBI Taxonomy" id="330214"/>
    <lineage>
        <taxon>Bacteria</taxon>
        <taxon>Pseudomonadati</taxon>
        <taxon>Nitrospirota</taxon>
        <taxon>Nitrospiria</taxon>
        <taxon>Nitrospirales</taxon>
        <taxon>Nitrospiraceae</taxon>
        <taxon>Nitrospira</taxon>
    </lineage>
</organism>
<evidence type="ECO:0000313" key="2">
    <source>
        <dbReference type="EMBL" id="CAE6712912.1"/>
    </source>
</evidence>
<reference evidence="2 3" key="1">
    <citation type="submission" date="2021-02" db="EMBL/GenBank/DDBJ databases">
        <authorList>
            <person name="Han P."/>
        </authorList>
    </citation>
    <scope>NUCLEOTIDE SEQUENCE [LARGE SCALE GENOMIC DNA]</scope>
    <source>
        <strain evidence="2">Candidatus Nitrospira sp. ZN2</strain>
    </source>
</reference>
<dbReference type="Proteomes" id="UP000675880">
    <property type="component" value="Unassembled WGS sequence"/>
</dbReference>